<evidence type="ECO:0000313" key="3">
    <source>
        <dbReference type="EMBL" id="MFC6009579.1"/>
    </source>
</evidence>
<sequence length="142" mass="14815">MTDQNTGNGNVATPGAAAPRTEVVQTGSKEARYRVERNNARAEVEALTARIEGYQRAEVERIAAKNLAAPGDVFTIGDKTLADFLTAEGGVDTAAVESVAQAIIGERPGLGTRQRATDFTQGSGNPGTPVKASPSWGEFLAL</sequence>
<dbReference type="RefSeq" id="WP_378598112.1">
    <property type="nucleotide sequence ID" value="NZ_JBHSQN010000001.1"/>
</dbReference>
<reference evidence="4" key="1">
    <citation type="journal article" date="2019" name="Int. J. Syst. Evol. Microbiol.">
        <title>The Global Catalogue of Microorganisms (GCM) 10K type strain sequencing project: providing services to taxonomists for standard genome sequencing and annotation.</title>
        <authorList>
            <consortium name="The Broad Institute Genomics Platform"/>
            <consortium name="The Broad Institute Genome Sequencing Center for Infectious Disease"/>
            <person name="Wu L."/>
            <person name="Ma J."/>
        </authorList>
    </citation>
    <scope>NUCLEOTIDE SEQUENCE [LARGE SCALE GENOMIC DNA]</scope>
    <source>
        <strain evidence="4">CCUG 36956</strain>
    </source>
</reference>
<organism evidence="3 4">
    <name type="scientific">Nocardia lasii</name>
    <dbReference type="NCBI Taxonomy" id="1616107"/>
    <lineage>
        <taxon>Bacteria</taxon>
        <taxon>Bacillati</taxon>
        <taxon>Actinomycetota</taxon>
        <taxon>Actinomycetes</taxon>
        <taxon>Mycobacteriales</taxon>
        <taxon>Nocardiaceae</taxon>
        <taxon>Nocardia</taxon>
    </lineage>
</organism>
<feature type="coiled-coil region" evidence="1">
    <location>
        <begin position="30"/>
        <end position="57"/>
    </location>
</feature>
<evidence type="ECO:0000313" key="4">
    <source>
        <dbReference type="Proteomes" id="UP001596223"/>
    </source>
</evidence>
<keyword evidence="1" id="KW-0175">Coiled coil</keyword>
<keyword evidence="4" id="KW-1185">Reference proteome</keyword>
<protein>
    <submittedName>
        <fullName evidence="3">Uncharacterized protein</fullName>
    </submittedName>
</protein>
<feature type="region of interest" description="Disordered" evidence="2">
    <location>
        <begin position="1"/>
        <end position="25"/>
    </location>
</feature>
<evidence type="ECO:0000256" key="1">
    <source>
        <dbReference type="SAM" id="Coils"/>
    </source>
</evidence>
<proteinExistence type="predicted"/>
<evidence type="ECO:0000256" key="2">
    <source>
        <dbReference type="SAM" id="MobiDB-lite"/>
    </source>
</evidence>
<accession>A0ABW1JLK7</accession>
<dbReference type="Proteomes" id="UP001596223">
    <property type="component" value="Unassembled WGS sequence"/>
</dbReference>
<gene>
    <name evidence="3" type="ORF">ACFP3H_00795</name>
</gene>
<name>A0ABW1JLK7_9NOCA</name>
<comment type="caution">
    <text evidence="3">The sequence shown here is derived from an EMBL/GenBank/DDBJ whole genome shotgun (WGS) entry which is preliminary data.</text>
</comment>
<dbReference type="EMBL" id="JBHSQN010000001">
    <property type="protein sequence ID" value="MFC6009579.1"/>
    <property type="molecule type" value="Genomic_DNA"/>
</dbReference>
<feature type="compositionally biased region" description="Polar residues" evidence="2">
    <location>
        <begin position="1"/>
        <end position="11"/>
    </location>
</feature>